<evidence type="ECO:0000313" key="3">
    <source>
        <dbReference type="Proteomes" id="UP000006727"/>
    </source>
</evidence>
<dbReference type="Proteomes" id="UP000006727">
    <property type="component" value="Chromosome 13"/>
</dbReference>
<dbReference type="EMBL" id="ABEU02000013">
    <property type="protein sequence ID" value="PNR42661.1"/>
    <property type="molecule type" value="Genomic_DNA"/>
</dbReference>
<dbReference type="EnsemblPlants" id="Pp3c13_16770V3.1">
    <property type="protein sequence ID" value="Pp3c13_16770V3.1"/>
    <property type="gene ID" value="Pp3c13_16770"/>
</dbReference>
<name>A0A2K1JM91_PHYPA</name>
<organism evidence="1">
    <name type="scientific">Physcomitrium patens</name>
    <name type="common">Spreading-leaved earth moss</name>
    <name type="synonym">Physcomitrella patens</name>
    <dbReference type="NCBI Taxonomy" id="3218"/>
    <lineage>
        <taxon>Eukaryota</taxon>
        <taxon>Viridiplantae</taxon>
        <taxon>Streptophyta</taxon>
        <taxon>Embryophyta</taxon>
        <taxon>Bryophyta</taxon>
        <taxon>Bryophytina</taxon>
        <taxon>Bryopsida</taxon>
        <taxon>Funariidae</taxon>
        <taxon>Funariales</taxon>
        <taxon>Funariaceae</taxon>
        <taxon>Physcomitrium</taxon>
    </lineage>
</organism>
<proteinExistence type="predicted"/>
<reference evidence="2" key="3">
    <citation type="submission" date="2020-12" db="UniProtKB">
        <authorList>
            <consortium name="EnsemblPlants"/>
        </authorList>
    </citation>
    <scope>IDENTIFICATION</scope>
</reference>
<dbReference type="InParanoid" id="A0A2K1JM91"/>
<dbReference type="Gramene" id="Pp3c13_16770V3.1">
    <property type="protein sequence ID" value="Pp3c13_16770V3.1"/>
    <property type="gene ID" value="Pp3c13_16770"/>
</dbReference>
<keyword evidence="3" id="KW-1185">Reference proteome</keyword>
<reference evidence="1 3" key="2">
    <citation type="journal article" date="2018" name="Plant J.">
        <title>The Physcomitrella patens chromosome-scale assembly reveals moss genome structure and evolution.</title>
        <authorList>
            <person name="Lang D."/>
            <person name="Ullrich K.K."/>
            <person name="Murat F."/>
            <person name="Fuchs J."/>
            <person name="Jenkins J."/>
            <person name="Haas F.B."/>
            <person name="Piednoel M."/>
            <person name="Gundlach H."/>
            <person name="Van Bel M."/>
            <person name="Meyberg R."/>
            <person name="Vives C."/>
            <person name="Morata J."/>
            <person name="Symeonidi A."/>
            <person name="Hiss M."/>
            <person name="Muchero W."/>
            <person name="Kamisugi Y."/>
            <person name="Saleh O."/>
            <person name="Blanc G."/>
            <person name="Decker E.L."/>
            <person name="van Gessel N."/>
            <person name="Grimwood J."/>
            <person name="Hayes R.D."/>
            <person name="Graham S.W."/>
            <person name="Gunter L.E."/>
            <person name="McDaniel S.F."/>
            <person name="Hoernstein S.N.W."/>
            <person name="Larsson A."/>
            <person name="Li F.W."/>
            <person name="Perroud P.F."/>
            <person name="Phillips J."/>
            <person name="Ranjan P."/>
            <person name="Rokshar D.S."/>
            <person name="Rothfels C.J."/>
            <person name="Schneider L."/>
            <person name="Shu S."/>
            <person name="Stevenson D.W."/>
            <person name="Thummler F."/>
            <person name="Tillich M."/>
            <person name="Villarreal Aguilar J.C."/>
            <person name="Widiez T."/>
            <person name="Wong G.K."/>
            <person name="Wymore A."/>
            <person name="Zhang Y."/>
            <person name="Zimmer A.D."/>
            <person name="Quatrano R.S."/>
            <person name="Mayer K.F.X."/>
            <person name="Goodstein D."/>
            <person name="Casacuberta J.M."/>
            <person name="Vandepoele K."/>
            <person name="Reski R."/>
            <person name="Cuming A.C."/>
            <person name="Tuskan G.A."/>
            <person name="Maumus F."/>
            <person name="Salse J."/>
            <person name="Schmutz J."/>
            <person name="Rensing S.A."/>
        </authorList>
    </citation>
    <scope>NUCLEOTIDE SEQUENCE [LARGE SCALE GENOMIC DNA]</scope>
    <source>
        <strain evidence="2 3">cv. Gransden 2004</strain>
    </source>
</reference>
<evidence type="ECO:0000313" key="1">
    <source>
        <dbReference type="EMBL" id="PNR42661.1"/>
    </source>
</evidence>
<dbReference type="AlphaFoldDB" id="A0A2K1JM91"/>
<accession>A0A2K1JM91</accession>
<evidence type="ECO:0000313" key="2">
    <source>
        <dbReference type="EnsemblPlants" id="Pp3c13_16770V3.1"/>
    </source>
</evidence>
<sequence>MKTLMSKLGHDMKAATILRNNNQSSIKLVKNLILHNYEQIEKNEIQVSYIHASK</sequence>
<reference evidence="1 3" key="1">
    <citation type="journal article" date="2008" name="Science">
        <title>The Physcomitrella genome reveals evolutionary insights into the conquest of land by plants.</title>
        <authorList>
            <person name="Rensing S."/>
            <person name="Lang D."/>
            <person name="Zimmer A."/>
            <person name="Terry A."/>
            <person name="Salamov A."/>
            <person name="Shapiro H."/>
            <person name="Nishiyama T."/>
            <person name="Perroud P.-F."/>
            <person name="Lindquist E."/>
            <person name="Kamisugi Y."/>
            <person name="Tanahashi T."/>
            <person name="Sakakibara K."/>
            <person name="Fujita T."/>
            <person name="Oishi K."/>
            <person name="Shin-I T."/>
            <person name="Kuroki Y."/>
            <person name="Toyoda A."/>
            <person name="Suzuki Y."/>
            <person name="Hashimoto A."/>
            <person name="Yamaguchi K."/>
            <person name="Sugano A."/>
            <person name="Kohara Y."/>
            <person name="Fujiyama A."/>
            <person name="Anterola A."/>
            <person name="Aoki S."/>
            <person name="Ashton N."/>
            <person name="Barbazuk W.B."/>
            <person name="Barker E."/>
            <person name="Bennetzen J."/>
            <person name="Bezanilla M."/>
            <person name="Blankenship R."/>
            <person name="Cho S.H."/>
            <person name="Dutcher S."/>
            <person name="Estelle M."/>
            <person name="Fawcett J.A."/>
            <person name="Gundlach H."/>
            <person name="Hanada K."/>
            <person name="Heyl A."/>
            <person name="Hicks K.A."/>
            <person name="Hugh J."/>
            <person name="Lohr M."/>
            <person name="Mayer K."/>
            <person name="Melkozernov A."/>
            <person name="Murata T."/>
            <person name="Nelson D."/>
            <person name="Pils B."/>
            <person name="Prigge M."/>
            <person name="Reiss B."/>
            <person name="Renner T."/>
            <person name="Rombauts S."/>
            <person name="Rushton P."/>
            <person name="Sanderfoot A."/>
            <person name="Schween G."/>
            <person name="Shiu S.-H."/>
            <person name="Stueber K."/>
            <person name="Theodoulou F.L."/>
            <person name="Tu H."/>
            <person name="Van de Peer Y."/>
            <person name="Verrier P.J."/>
            <person name="Waters E."/>
            <person name="Wood A."/>
            <person name="Yang L."/>
            <person name="Cove D."/>
            <person name="Cuming A."/>
            <person name="Hasebe M."/>
            <person name="Lucas S."/>
            <person name="Mishler D.B."/>
            <person name="Reski R."/>
            <person name="Grigoriev I."/>
            <person name="Quatrano R.S."/>
            <person name="Boore J.L."/>
        </authorList>
    </citation>
    <scope>NUCLEOTIDE SEQUENCE [LARGE SCALE GENOMIC DNA]</scope>
    <source>
        <strain evidence="2 3">cv. Gransden 2004</strain>
    </source>
</reference>
<protein>
    <submittedName>
        <fullName evidence="1 2">Uncharacterized protein</fullName>
    </submittedName>
</protein>
<gene>
    <name evidence="1" type="ORF">PHYPA_017491</name>
</gene>